<evidence type="ECO:0000259" key="2">
    <source>
        <dbReference type="Pfam" id="PF09949"/>
    </source>
</evidence>
<dbReference type="GeneID" id="20349841"/>
<feature type="domain" description="Phosphatidate phosphatase APP1 catalytic" evidence="2">
    <location>
        <begin position="615"/>
        <end position="764"/>
    </location>
</feature>
<reference evidence="4" key="5">
    <citation type="submission" date="2018-04" db="UniProtKB">
        <authorList>
            <consortium name="EnsemblFungi"/>
        </authorList>
    </citation>
    <scope>IDENTIFICATION</scope>
    <source>
        <strain evidence="4">R3-111a-1</strain>
    </source>
</reference>
<feature type="compositionally biased region" description="Polar residues" evidence="1">
    <location>
        <begin position="42"/>
        <end position="56"/>
    </location>
</feature>
<feature type="compositionally biased region" description="Low complexity" evidence="1">
    <location>
        <begin position="959"/>
        <end position="982"/>
    </location>
</feature>
<feature type="compositionally biased region" description="Low complexity" evidence="1">
    <location>
        <begin position="339"/>
        <end position="353"/>
    </location>
</feature>
<feature type="compositionally biased region" description="Low complexity" evidence="1">
    <location>
        <begin position="1056"/>
        <end position="1086"/>
    </location>
</feature>
<dbReference type="RefSeq" id="XP_009225492.1">
    <property type="nucleotide sequence ID" value="XM_009227228.1"/>
</dbReference>
<keyword evidence="5" id="KW-1185">Reference proteome</keyword>
<feature type="compositionally biased region" description="Low complexity" evidence="1">
    <location>
        <begin position="933"/>
        <end position="949"/>
    </location>
</feature>
<dbReference type="EnsemblFungi" id="EJT72518">
    <property type="protein sequence ID" value="EJT72518"/>
    <property type="gene ID" value="GGTG_09383"/>
</dbReference>
<dbReference type="InterPro" id="IPR019236">
    <property type="entry name" value="APP1_cat"/>
</dbReference>
<reference evidence="3" key="3">
    <citation type="submission" date="2010-09" db="EMBL/GenBank/DDBJ databases">
        <title>Annotation of Gaeumannomyces graminis var. tritici R3-111a-1.</title>
        <authorList>
            <consortium name="The Broad Institute Genome Sequencing Platform"/>
            <person name="Ma L.-J."/>
            <person name="Dead R."/>
            <person name="Young S.K."/>
            <person name="Zeng Q."/>
            <person name="Gargeya S."/>
            <person name="Fitzgerald M."/>
            <person name="Haas B."/>
            <person name="Abouelleil A."/>
            <person name="Alvarado L."/>
            <person name="Arachchi H.M."/>
            <person name="Berlin A."/>
            <person name="Brown A."/>
            <person name="Chapman S.B."/>
            <person name="Chen Z."/>
            <person name="Dunbar C."/>
            <person name="Freedman E."/>
            <person name="Gearin G."/>
            <person name="Gellesch M."/>
            <person name="Goldberg J."/>
            <person name="Griggs A."/>
            <person name="Gujja S."/>
            <person name="Heiman D."/>
            <person name="Howarth C."/>
            <person name="Larson L."/>
            <person name="Lui A."/>
            <person name="MacDonald P.J.P."/>
            <person name="Mehta T."/>
            <person name="Montmayeur A."/>
            <person name="Murphy C."/>
            <person name="Neiman D."/>
            <person name="Pearson M."/>
            <person name="Priest M."/>
            <person name="Roberts A."/>
            <person name="Saif S."/>
            <person name="Shea T."/>
            <person name="Shenoy N."/>
            <person name="Sisk P."/>
            <person name="Stolte C."/>
            <person name="Sykes S."/>
            <person name="Yandava C."/>
            <person name="Wortman J."/>
            <person name="Nusbaum C."/>
            <person name="Birren B."/>
        </authorList>
    </citation>
    <scope>NUCLEOTIDE SEQUENCE</scope>
    <source>
        <strain evidence="3">R3-111a-1</strain>
    </source>
</reference>
<organism evidence="3">
    <name type="scientific">Gaeumannomyces tritici (strain R3-111a-1)</name>
    <name type="common">Wheat and barley take-all root rot fungus</name>
    <name type="synonym">Gaeumannomyces graminis var. tritici</name>
    <dbReference type="NCBI Taxonomy" id="644352"/>
    <lineage>
        <taxon>Eukaryota</taxon>
        <taxon>Fungi</taxon>
        <taxon>Dikarya</taxon>
        <taxon>Ascomycota</taxon>
        <taxon>Pezizomycotina</taxon>
        <taxon>Sordariomycetes</taxon>
        <taxon>Sordariomycetidae</taxon>
        <taxon>Magnaporthales</taxon>
        <taxon>Magnaporthaceae</taxon>
        <taxon>Gaeumannomyces</taxon>
    </lineage>
</organism>
<evidence type="ECO:0000256" key="1">
    <source>
        <dbReference type="SAM" id="MobiDB-lite"/>
    </source>
</evidence>
<dbReference type="Pfam" id="PF09949">
    <property type="entry name" value="APP1_cat"/>
    <property type="match status" value="1"/>
</dbReference>
<dbReference type="EMBL" id="GL385399">
    <property type="protein sequence ID" value="EJT72518.1"/>
    <property type="molecule type" value="Genomic_DNA"/>
</dbReference>
<proteinExistence type="predicted"/>
<reference evidence="5" key="1">
    <citation type="submission" date="2010-07" db="EMBL/GenBank/DDBJ databases">
        <title>The genome sequence of Gaeumannomyces graminis var. tritici strain R3-111a-1.</title>
        <authorList>
            <consortium name="The Broad Institute Genome Sequencing Platform"/>
            <person name="Ma L.-J."/>
            <person name="Dead R."/>
            <person name="Young S."/>
            <person name="Zeng Q."/>
            <person name="Koehrsen M."/>
            <person name="Alvarado L."/>
            <person name="Berlin A."/>
            <person name="Chapman S.B."/>
            <person name="Chen Z."/>
            <person name="Freedman E."/>
            <person name="Gellesch M."/>
            <person name="Goldberg J."/>
            <person name="Griggs A."/>
            <person name="Gujja S."/>
            <person name="Heilman E.R."/>
            <person name="Heiman D."/>
            <person name="Hepburn T."/>
            <person name="Howarth C."/>
            <person name="Jen D."/>
            <person name="Larson L."/>
            <person name="Mehta T."/>
            <person name="Neiman D."/>
            <person name="Pearson M."/>
            <person name="Roberts A."/>
            <person name="Saif S."/>
            <person name="Shea T."/>
            <person name="Shenoy N."/>
            <person name="Sisk P."/>
            <person name="Stolte C."/>
            <person name="Sykes S."/>
            <person name="Walk T."/>
            <person name="White J."/>
            <person name="Yandava C."/>
            <person name="Haas B."/>
            <person name="Nusbaum C."/>
            <person name="Birren B."/>
        </authorList>
    </citation>
    <scope>NUCLEOTIDE SEQUENCE [LARGE SCALE GENOMIC DNA]</scope>
    <source>
        <strain evidence="5">R3-111a-1</strain>
    </source>
</reference>
<dbReference type="InterPro" id="IPR052935">
    <property type="entry name" value="Mg2+_PAP"/>
</dbReference>
<dbReference type="PANTHER" id="PTHR28208:SF3">
    <property type="entry name" value="PHOSPHATIDATE PHOSPHATASE APP1"/>
    <property type="match status" value="1"/>
</dbReference>
<feature type="region of interest" description="Disordered" evidence="1">
    <location>
        <begin position="329"/>
        <end position="359"/>
    </location>
</feature>
<feature type="region of interest" description="Disordered" evidence="1">
    <location>
        <begin position="28"/>
        <end position="69"/>
    </location>
</feature>
<dbReference type="GO" id="GO:0030479">
    <property type="term" value="C:actin cortical patch"/>
    <property type="evidence" value="ECO:0007669"/>
    <property type="project" value="TreeGrafter"/>
</dbReference>
<dbReference type="eggNOG" id="ENOG502QT5E">
    <property type="taxonomic scope" value="Eukaryota"/>
</dbReference>
<protein>
    <recommendedName>
        <fullName evidence="2">Phosphatidate phosphatase APP1 catalytic domain-containing protein</fullName>
    </recommendedName>
</protein>
<gene>
    <name evidence="4" type="primary">20349841</name>
    <name evidence="3" type="ORF">GGTG_09383</name>
</gene>
<dbReference type="Proteomes" id="UP000006039">
    <property type="component" value="Unassembled WGS sequence"/>
</dbReference>
<dbReference type="GO" id="GO:0008195">
    <property type="term" value="F:phosphatidate phosphatase activity"/>
    <property type="evidence" value="ECO:0007669"/>
    <property type="project" value="InterPro"/>
</dbReference>
<dbReference type="PANTHER" id="PTHR28208">
    <property type="entry name" value="PHOSPHATIDATE PHOSPHATASE APP1"/>
    <property type="match status" value="1"/>
</dbReference>
<feature type="compositionally biased region" description="Low complexity" evidence="1">
    <location>
        <begin position="1023"/>
        <end position="1035"/>
    </location>
</feature>
<name>J3P787_GAET3</name>
<dbReference type="SUPFAM" id="SSF56784">
    <property type="entry name" value="HAD-like"/>
    <property type="match status" value="1"/>
</dbReference>
<evidence type="ECO:0000313" key="4">
    <source>
        <dbReference type="EnsemblFungi" id="EJT72518"/>
    </source>
</evidence>
<sequence length="1155" mass="123671">MLSSAAVKPASFELSSAALERASILNQAGSSQATPRPLALPTVQQGEPDSSATSPTPDDGRFPTRAAATTPSALRYREKLLRFRLDVLPLYKHRLQSRLYRLLVRWTQRRAGERRSASSRLLDLAGGRRWWASRQKREEEEAEAARRAALARTSALVRRQLRAGRAAIRAEARGRDGNSGGGSGVAACGLPKEQDQNPKYSAEEQDSEEVRQLAQDHTGKMSSAGSYWGYGYGSSRDGSDGSTRESGARRKKLAAMAGSVYRAGVAAAGEMREQYNNTRFRNVDNSIDPQMTIPGSFPNVAIVTKGDEQMVLFPSYAKRHIRQFDKDGNRIGSGGGGATAAYQQQGQQGGHQQYPTSQAPMNDEEYWHNEWAKVEDEKAVVDVDVRGWVYSPHKGPMTRKNRILIGLARRMSGIPPPTIQPDAGGNDNGYGGLPHHSMSEEHEDLREQQKIAREAEEIERRGRGEEEVATRGGYSEAPNSRRLLDASETSSLRAPRSGAATPAVSPPGSPSLTARQAGGTAAAAAADLTEAELAVANANLMARLGPFLTTPLVRQPVTIFFYNDSQSQSKTVTTNDAGHFSIRAALEFVPTDIRVLANEDLSATEPVRVVEPRGVSLISDIDDTIKRSNISLGAREIFRNTFIRDLGDMAVPGAREWYGALHSMGVQIHYCSNSPWQLFPVLATFFHGAGLPPGSLHLKHYAGMLQGIFEPVAERKKGTLERIMADFPERRFLLVGDSGEADLEVYTDLAQANPGRILAIFIRDVTTPETPPQQQPQQGFFDSNRRGAGGGSFDDHLLLRPPSSGGGVARRPVFPARTASVPPKTEAPLMGDLIDLSDEPEPLPSSNSETLSLAGLDLGGASKPAAAAAAAAAGKRPPPARPAKPASLRGVPSDLAVLLAASGQGAGANHGGHVLSKKPSNLGGSTGGVHPLTQMQTPSSSSVQTQPMPRRTRTAEMSAASTGGDTNNNNNSNNSNNSYSSSPSPPANGGDGSKPAPPPPRRRGTPSSAQSGSSGARMLAYIQQKEQQQQQQQQQNRLSYTHNSDTDVDRFEGLGPPSASSSSPDPVSRVSTGGTTRTTATATTTTTTTTALDKKVALWHGRLTRAHEVLAREGVALYTWRRGDDVVLEAQGIVRDALREMERSGGGGGKGRVAR</sequence>
<dbReference type="VEuPathDB" id="FungiDB:GGTG_09383"/>
<feature type="region of interest" description="Disordered" evidence="1">
    <location>
        <begin position="767"/>
        <end position="856"/>
    </location>
</feature>
<reference evidence="4" key="4">
    <citation type="journal article" date="2015" name="G3 (Bethesda)">
        <title>Genome sequences of three phytopathogenic species of the Magnaporthaceae family of fungi.</title>
        <authorList>
            <person name="Okagaki L.H."/>
            <person name="Nunes C.C."/>
            <person name="Sailsbery J."/>
            <person name="Clay B."/>
            <person name="Brown D."/>
            <person name="John T."/>
            <person name="Oh Y."/>
            <person name="Young N."/>
            <person name="Fitzgerald M."/>
            <person name="Haas B.J."/>
            <person name="Zeng Q."/>
            <person name="Young S."/>
            <person name="Adiconis X."/>
            <person name="Fan L."/>
            <person name="Levin J.Z."/>
            <person name="Mitchell T.K."/>
            <person name="Okubara P.A."/>
            <person name="Farman M.L."/>
            <person name="Kohn L.M."/>
            <person name="Birren B."/>
            <person name="Ma L.-J."/>
            <person name="Dean R.A."/>
        </authorList>
    </citation>
    <scope>NUCLEOTIDE SEQUENCE</scope>
    <source>
        <strain evidence="4">R3-111a-1</strain>
    </source>
</reference>
<evidence type="ECO:0000313" key="5">
    <source>
        <dbReference type="Proteomes" id="UP000006039"/>
    </source>
</evidence>
<dbReference type="InterPro" id="IPR036412">
    <property type="entry name" value="HAD-like_sf"/>
</dbReference>
<dbReference type="STRING" id="644352.J3P787"/>
<dbReference type="OrthoDB" id="10259843at2759"/>
<dbReference type="AlphaFoldDB" id="J3P787"/>
<feature type="region of interest" description="Disordered" evidence="1">
    <location>
        <begin position="412"/>
        <end position="515"/>
    </location>
</feature>
<dbReference type="HOGENOM" id="CLU_008292_0_0_1"/>
<feature type="region of interest" description="Disordered" evidence="1">
    <location>
        <begin position="172"/>
        <end position="227"/>
    </location>
</feature>
<feature type="compositionally biased region" description="Basic and acidic residues" evidence="1">
    <location>
        <begin position="437"/>
        <end position="469"/>
    </location>
</feature>
<feature type="region of interest" description="Disordered" evidence="1">
    <location>
        <begin position="869"/>
        <end position="888"/>
    </location>
</feature>
<accession>J3P787</accession>
<reference evidence="3" key="2">
    <citation type="submission" date="2010-07" db="EMBL/GenBank/DDBJ databases">
        <authorList>
            <consortium name="The Broad Institute Genome Sequencing Platform"/>
            <consortium name="Broad Institute Genome Sequencing Center for Infectious Disease"/>
            <person name="Ma L.-J."/>
            <person name="Dead R."/>
            <person name="Young S."/>
            <person name="Zeng Q."/>
            <person name="Koehrsen M."/>
            <person name="Alvarado L."/>
            <person name="Berlin A."/>
            <person name="Chapman S.B."/>
            <person name="Chen Z."/>
            <person name="Freedman E."/>
            <person name="Gellesch M."/>
            <person name="Goldberg J."/>
            <person name="Griggs A."/>
            <person name="Gujja S."/>
            <person name="Heilman E.R."/>
            <person name="Heiman D."/>
            <person name="Hepburn T."/>
            <person name="Howarth C."/>
            <person name="Jen D."/>
            <person name="Larson L."/>
            <person name="Mehta T."/>
            <person name="Neiman D."/>
            <person name="Pearson M."/>
            <person name="Roberts A."/>
            <person name="Saif S."/>
            <person name="Shea T."/>
            <person name="Shenoy N."/>
            <person name="Sisk P."/>
            <person name="Stolte C."/>
            <person name="Sykes S."/>
            <person name="Walk T."/>
            <person name="White J."/>
            <person name="Yandava C."/>
            <person name="Haas B."/>
            <person name="Nusbaum C."/>
            <person name="Birren B."/>
        </authorList>
    </citation>
    <scope>NUCLEOTIDE SEQUENCE</scope>
    <source>
        <strain evidence="3">R3-111a-1</strain>
    </source>
</reference>
<feature type="region of interest" description="Disordered" evidence="1">
    <location>
        <begin position="904"/>
        <end position="1086"/>
    </location>
</feature>
<evidence type="ECO:0000313" key="3">
    <source>
        <dbReference type="EMBL" id="EJT72518.1"/>
    </source>
</evidence>